<dbReference type="InterPro" id="IPR001282">
    <property type="entry name" value="G6P_DH"/>
</dbReference>
<dbReference type="InterPro" id="IPR022675">
    <property type="entry name" value="G6P_DH_C"/>
</dbReference>
<sequence length="484" mass="55058">MICDFLIIGGDGDLAFRKLYPALYHLDLDQCLPDCLKIISVSRTRHTARAFSQKTRQMLQEQLGDRKLDATTWKRFNTRLTHYALDASNEAELSALARKVFTDTDRDLVTYLATPPGIFAPICQSLWAVGLVRDNMRLVIEKPLGSSRETFLAINNSLTDIFNEHQIYRIDHYLGKETVQNLLTLRFANSLFEPLWSNNYIDHVQITAAETIGSGGRWPFYDEAGALRDMVQNHLMQLLCLLAMEPPASLDARAVHDEKLKVLRSLAPLTGRDVTDHTVRGQYTAGTVDGQSVPSYQHESDATGNSGTETFVAIKASINNWRWAGVPFYMRTGKRMQRRFCEIVVQFKKLPHAIFPDQTHQDSANRLVIQLQPQEGIRLYLLNKVPGLDESFPMENVSLDLSLSEAFTERRVPEAYERLLYDVMRSNSTLFMRADQVEAAWQWVDDIAEGWTQNKQKSLHYMAGSNGPADSIALIARDGRRWQD</sequence>
<dbReference type="GO" id="GO:0009051">
    <property type="term" value="P:pentose-phosphate shunt, oxidative branch"/>
    <property type="evidence" value="ECO:0007669"/>
    <property type="project" value="TreeGrafter"/>
</dbReference>
<keyword evidence="4" id="KW-0521">NADP</keyword>
<proteinExistence type="inferred from homology"/>
<keyword evidence="3" id="KW-0313">Glucose metabolism</keyword>
<evidence type="ECO:0000256" key="1">
    <source>
        <dbReference type="ARBA" id="ARBA00004937"/>
    </source>
</evidence>
<comment type="pathway">
    <text evidence="1">Carbohydrate degradation; pentose phosphate pathway; D-ribulose 5-phosphate from D-glucose 6-phosphate (oxidative stage): step 1/3.</text>
</comment>
<evidence type="ECO:0000256" key="2">
    <source>
        <dbReference type="ARBA" id="ARBA00009975"/>
    </source>
</evidence>
<evidence type="ECO:0000256" key="3">
    <source>
        <dbReference type="ARBA" id="ARBA00022526"/>
    </source>
</evidence>
<evidence type="ECO:0000256" key="6">
    <source>
        <dbReference type="ARBA" id="ARBA00023277"/>
    </source>
</evidence>
<evidence type="ECO:0000259" key="7">
    <source>
        <dbReference type="Pfam" id="PF00479"/>
    </source>
</evidence>
<evidence type="ECO:0000259" key="8">
    <source>
        <dbReference type="Pfam" id="PF02781"/>
    </source>
</evidence>
<evidence type="ECO:0000313" key="9">
    <source>
        <dbReference type="EMBL" id="KKO10545.1"/>
    </source>
</evidence>
<dbReference type="SUPFAM" id="SSF55347">
    <property type="entry name" value="Glyceraldehyde-3-phosphate dehydrogenase-like, C-terminal domain"/>
    <property type="match status" value="1"/>
</dbReference>
<keyword evidence="5" id="KW-0560">Oxidoreductase</keyword>
<dbReference type="InterPro" id="IPR019796">
    <property type="entry name" value="G6P_DH_AS"/>
</dbReference>
<dbReference type="HAMAP" id="MF_00966">
    <property type="entry name" value="G6PD"/>
    <property type="match status" value="1"/>
</dbReference>
<dbReference type="GO" id="GO:0050661">
    <property type="term" value="F:NADP binding"/>
    <property type="evidence" value="ECO:0007669"/>
    <property type="project" value="InterPro"/>
</dbReference>
<dbReference type="GO" id="GO:0006006">
    <property type="term" value="P:glucose metabolic process"/>
    <property type="evidence" value="ECO:0007669"/>
    <property type="project" value="UniProtKB-KW"/>
</dbReference>
<dbReference type="InterPro" id="IPR036291">
    <property type="entry name" value="NAD(P)-bd_dom_sf"/>
</dbReference>
<dbReference type="Pfam" id="PF00479">
    <property type="entry name" value="G6PD_N"/>
    <property type="match status" value="1"/>
</dbReference>
<name>A0A0F9W2J1_9ZZZZ</name>
<protein>
    <recommendedName>
        <fullName evidence="10">Glucose-6-phosphate 1-dehydrogenase</fullName>
    </recommendedName>
</protein>
<gene>
    <name evidence="9" type="ORF">LCGC14_0020240</name>
</gene>
<dbReference type="NCBIfam" id="TIGR00871">
    <property type="entry name" value="zwf"/>
    <property type="match status" value="1"/>
</dbReference>
<organism evidence="9">
    <name type="scientific">marine sediment metagenome</name>
    <dbReference type="NCBI Taxonomy" id="412755"/>
    <lineage>
        <taxon>unclassified sequences</taxon>
        <taxon>metagenomes</taxon>
        <taxon>ecological metagenomes</taxon>
    </lineage>
</organism>
<dbReference type="UniPathway" id="UPA00115"/>
<evidence type="ECO:0000256" key="5">
    <source>
        <dbReference type="ARBA" id="ARBA00023002"/>
    </source>
</evidence>
<dbReference type="GO" id="GO:0005829">
    <property type="term" value="C:cytosol"/>
    <property type="evidence" value="ECO:0007669"/>
    <property type="project" value="TreeGrafter"/>
</dbReference>
<dbReference type="AlphaFoldDB" id="A0A0F9W2J1"/>
<dbReference type="GO" id="GO:0004345">
    <property type="term" value="F:glucose-6-phosphate dehydrogenase activity"/>
    <property type="evidence" value="ECO:0007669"/>
    <property type="project" value="InterPro"/>
</dbReference>
<dbReference type="PIRSF" id="PIRSF000110">
    <property type="entry name" value="G6PD"/>
    <property type="match status" value="1"/>
</dbReference>
<comment type="similarity">
    <text evidence="2">Belongs to the glucose-6-phosphate dehydrogenase family.</text>
</comment>
<accession>A0A0F9W2J1</accession>
<evidence type="ECO:0008006" key="10">
    <source>
        <dbReference type="Google" id="ProtNLM"/>
    </source>
</evidence>
<comment type="caution">
    <text evidence="9">The sequence shown here is derived from an EMBL/GenBank/DDBJ whole genome shotgun (WGS) entry which is preliminary data.</text>
</comment>
<dbReference type="PROSITE" id="PS00069">
    <property type="entry name" value="G6P_DEHYDROGENASE"/>
    <property type="match status" value="1"/>
</dbReference>
<evidence type="ECO:0000256" key="4">
    <source>
        <dbReference type="ARBA" id="ARBA00022857"/>
    </source>
</evidence>
<dbReference type="Pfam" id="PF02781">
    <property type="entry name" value="G6PD_C"/>
    <property type="match status" value="1"/>
</dbReference>
<feature type="domain" description="Glucose-6-phosphate dehydrogenase C-terminal" evidence="8">
    <location>
        <begin position="183"/>
        <end position="483"/>
    </location>
</feature>
<feature type="domain" description="Glucose-6-phosphate dehydrogenase NAD-binding" evidence="7">
    <location>
        <begin position="7"/>
        <end position="181"/>
    </location>
</feature>
<dbReference type="EMBL" id="LAZR01000004">
    <property type="protein sequence ID" value="KKO10545.1"/>
    <property type="molecule type" value="Genomic_DNA"/>
</dbReference>
<keyword evidence="6" id="KW-0119">Carbohydrate metabolism</keyword>
<dbReference type="SUPFAM" id="SSF51735">
    <property type="entry name" value="NAD(P)-binding Rossmann-fold domains"/>
    <property type="match status" value="1"/>
</dbReference>
<dbReference type="Gene3D" id="3.30.360.10">
    <property type="entry name" value="Dihydrodipicolinate Reductase, domain 2"/>
    <property type="match status" value="1"/>
</dbReference>
<dbReference type="PANTHER" id="PTHR23429:SF0">
    <property type="entry name" value="GLUCOSE-6-PHOSPHATE 1-DEHYDROGENASE"/>
    <property type="match status" value="1"/>
</dbReference>
<dbReference type="PANTHER" id="PTHR23429">
    <property type="entry name" value="GLUCOSE-6-PHOSPHATE 1-DEHYDROGENASE G6PD"/>
    <property type="match status" value="1"/>
</dbReference>
<dbReference type="InterPro" id="IPR022674">
    <property type="entry name" value="G6P_DH_NAD-bd"/>
</dbReference>
<reference evidence="9" key="1">
    <citation type="journal article" date="2015" name="Nature">
        <title>Complex archaea that bridge the gap between prokaryotes and eukaryotes.</title>
        <authorList>
            <person name="Spang A."/>
            <person name="Saw J.H."/>
            <person name="Jorgensen S.L."/>
            <person name="Zaremba-Niedzwiedzka K."/>
            <person name="Martijn J."/>
            <person name="Lind A.E."/>
            <person name="van Eijk R."/>
            <person name="Schleper C."/>
            <person name="Guy L."/>
            <person name="Ettema T.J."/>
        </authorList>
    </citation>
    <scope>NUCLEOTIDE SEQUENCE</scope>
</reference>
<dbReference type="PRINTS" id="PR00079">
    <property type="entry name" value="G6PDHDRGNASE"/>
</dbReference>
<dbReference type="Gene3D" id="3.40.50.720">
    <property type="entry name" value="NAD(P)-binding Rossmann-like Domain"/>
    <property type="match status" value="1"/>
</dbReference>